<keyword evidence="3" id="KW-0862">Zinc</keyword>
<feature type="domain" description="FLYWCH-type" evidence="4">
    <location>
        <begin position="14"/>
        <end position="69"/>
    </location>
</feature>
<evidence type="ECO:0000256" key="1">
    <source>
        <dbReference type="ARBA" id="ARBA00022723"/>
    </source>
</evidence>
<evidence type="ECO:0000256" key="2">
    <source>
        <dbReference type="ARBA" id="ARBA00022771"/>
    </source>
</evidence>
<feature type="non-terminal residue" evidence="5">
    <location>
        <position position="85"/>
    </location>
</feature>
<sequence length="85" mass="9829">MGTIFFVDEAEFIPSNRGKGQVLVYRGYTFANMNNKTRWYCSKKAAGCKVRLLTTPEGRVIESLYEHRHDPPNLFRAADGRIYRV</sequence>
<organism evidence="5 6">
    <name type="scientific">Iphiclides podalirius</name>
    <name type="common">scarce swallowtail</name>
    <dbReference type="NCBI Taxonomy" id="110791"/>
    <lineage>
        <taxon>Eukaryota</taxon>
        <taxon>Metazoa</taxon>
        <taxon>Ecdysozoa</taxon>
        <taxon>Arthropoda</taxon>
        <taxon>Hexapoda</taxon>
        <taxon>Insecta</taxon>
        <taxon>Pterygota</taxon>
        <taxon>Neoptera</taxon>
        <taxon>Endopterygota</taxon>
        <taxon>Lepidoptera</taxon>
        <taxon>Glossata</taxon>
        <taxon>Ditrysia</taxon>
        <taxon>Papilionoidea</taxon>
        <taxon>Papilionidae</taxon>
        <taxon>Papilioninae</taxon>
        <taxon>Iphiclides</taxon>
    </lineage>
</organism>
<protein>
    <recommendedName>
        <fullName evidence="4">FLYWCH-type domain-containing protein</fullName>
    </recommendedName>
</protein>
<evidence type="ECO:0000256" key="3">
    <source>
        <dbReference type="ARBA" id="ARBA00022833"/>
    </source>
</evidence>
<dbReference type="InterPro" id="IPR007588">
    <property type="entry name" value="Znf_FLYWCH"/>
</dbReference>
<evidence type="ECO:0000259" key="4">
    <source>
        <dbReference type="Pfam" id="PF04500"/>
    </source>
</evidence>
<dbReference type="Gene3D" id="2.20.25.240">
    <property type="match status" value="1"/>
</dbReference>
<evidence type="ECO:0000313" key="5">
    <source>
        <dbReference type="EMBL" id="CAH2040255.1"/>
    </source>
</evidence>
<keyword evidence="2" id="KW-0863">Zinc-finger</keyword>
<gene>
    <name evidence="5" type="ORF">IPOD504_LOCUS2418</name>
</gene>
<name>A0ABN8HS21_9NEOP</name>
<accession>A0ABN8HS21</accession>
<evidence type="ECO:0000313" key="6">
    <source>
        <dbReference type="Proteomes" id="UP000837857"/>
    </source>
</evidence>
<keyword evidence="1" id="KW-0479">Metal-binding</keyword>
<dbReference type="Pfam" id="PF04500">
    <property type="entry name" value="FLYWCH"/>
    <property type="match status" value="1"/>
</dbReference>
<reference evidence="5" key="1">
    <citation type="submission" date="2022-03" db="EMBL/GenBank/DDBJ databases">
        <authorList>
            <person name="Martin H S."/>
        </authorList>
    </citation>
    <scope>NUCLEOTIDE SEQUENCE</scope>
</reference>
<proteinExistence type="predicted"/>
<keyword evidence="6" id="KW-1185">Reference proteome</keyword>
<dbReference type="EMBL" id="OW152824">
    <property type="protein sequence ID" value="CAH2040255.1"/>
    <property type="molecule type" value="Genomic_DNA"/>
</dbReference>
<dbReference type="Proteomes" id="UP000837857">
    <property type="component" value="Chromosome 12"/>
</dbReference>